<dbReference type="FunFam" id="3.30.160.60:FF:003223">
    <property type="entry name" value="FI23536p1"/>
    <property type="match status" value="1"/>
</dbReference>
<dbReference type="SUPFAM" id="SSF57667">
    <property type="entry name" value="beta-beta-alpha zinc fingers"/>
    <property type="match status" value="4"/>
</dbReference>
<dbReference type="PhylomeDB" id="B4JNP9"/>
<evidence type="ECO:0000256" key="1">
    <source>
        <dbReference type="ARBA" id="ARBA00022723"/>
    </source>
</evidence>
<evidence type="ECO:0000259" key="7">
    <source>
        <dbReference type="PROSITE" id="PS50157"/>
    </source>
</evidence>
<feature type="domain" description="C2H2-type" evidence="7">
    <location>
        <begin position="389"/>
        <end position="416"/>
    </location>
</feature>
<reference evidence="8 9" key="1">
    <citation type="journal article" date="2007" name="Nature">
        <title>Evolution of genes and genomes on the Drosophila phylogeny.</title>
        <authorList>
            <consortium name="Drosophila 12 Genomes Consortium"/>
            <person name="Clark A.G."/>
            <person name="Eisen M.B."/>
            <person name="Smith D.R."/>
            <person name="Bergman C.M."/>
            <person name="Oliver B."/>
            <person name="Markow T.A."/>
            <person name="Kaufman T.C."/>
            <person name="Kellis M."/>
            <person name="Gelbart W."/>
            <person name="Iyer V.N."/>
            <person name="Pollard D.A."/>
            <person name="Sackton T.B."/>
            <person name="Larracuente A.M."/>
            <person name="Singh N.D."/>
            <person name="Abad J.P."/>
            <person name="Abt D.N."/>
            <person name="Adryan B."/>
            <person name="Aguade M."/>
            <person name="Akashi H."/>
            <person name="Anderson W.W."/>
            <person name="Aquadro C.F."/>
            <person name="Ardell D.H."/>
            <person name="Arguello R."/>
            <person name="Artieri C.G."/>
            <person name="Barbash D.A."/>
            <person name="Barker D."/>
            <person name="Barsanti P."/>
            <person name="Batterham P."/>
            <person name="Batzoglou S."/>
            <person name="Begun D."/>
            <person name="Bhutkar A."/>
            <person name="Blanco E."/>
            <person name="Bosak S.A."/>
            <person name="Bradley R.K."/>
            <person name="Brand A.D."/>
            <person name="Brent M.R."/>
            <person name="Brooks A.N."/>
            <person name="Brown R.H."/>
            <person name="Butlin R.K."/>
            <person name="Caggese C."/>
            <person name="Calvi B.R."/>
            <person name="Bernardo de Carvalho A."/>
            <person name="Caspi A."/>
            <person name="Castrezana S."/>
            <person name="Celniker S.E."/>
            <person name="Chang J.L."/>
            <person name="Chapple C."/>
            <person name="Chatterji S."/>
            <person name="Chinwalla A."/>
            <person name="Civetta A."/>
            <person name="Clifton S.W."/>
            <person name="Comeron J.M."/>
            <person name="Costello J.C."/>
            <person name="Coyne J.A."/>
            <person name="Daub J."/>
            <person name="David R.G."/>
            <person name="Delcher A.L."/>
            <person name="Delehaunty K."/>
            <person name="Do C.B."/>
            <person name="Ebling H."/>
            <person name="Edwards K."/>
            <person name="Eickbush T."/>
            <person name="Evans J.D."/>
            <person name="Filipski A."/>
            <person name="Findeiss S."/>
            <person name="Freyhult E."/>
            <person name="Fulton L."/>
            <person name="Fulton R."/>
            <person name="Garcia A.C."/>
            <person name="Gardiner A."/>
            <person name="Garfield D.A."/>
            <person name="Garvin B.E."/>
            <person name="Gibson G."/>
            <person name="Gilbert D."/>
            <person name="Gnerre S."/>
            <person name="Godfrey J."/>
            <person name="Good R."/>
            <person name="Gotea V."/>
            <person name="Gravely B."/>
            <person name="Greenberg A.J."/>
            <person name="Griffiths-Jones S."/>
            <person name="Gross S."/>
            <person name="Guigo R."/>
            <person name="Gustafson E.A."/>
            <person name="Haerty W."/>
            <person name="Hahn M.W."/>
            <person name="Halligan D.L."/>
            <person name="Halpern A.L."/>
            <person name="Halter G.M."/>
            <person name="Han M.V."/>
            <person name="Heger A."/>
            <person name="Hillier L."/>
            <person name="Hinrichs A.S."/>
            <person name="Holmes I."/>
            <person name="Hoskins R.A."/>
            <person name="Hubisz M.J."/>
            <person name="Hultmark D."/>
            <person name="Huntley M.A."/>
            <person name="Jaffe D.B."/>
            <person name="Jagadeeshan S."/>
            <person name="Jeck W.R."/>
            <person name="Johnson J."/>
            <person name="Jones C.D."/>
            <person name="Jordan W.C."/>
            <person name="Karpen G.H."/>
            <person name="Kataoka E."/>
            <person name="Keightley P.D."/>
            <person name="Kheradpour P."/>
            <person name="Kirkness E.F."/>
            <person name="Koerich L.B."/>
            <person name="Kristiansen K."/>
            <person name="Kudrna D."/>
            <person name="Kulathinal R.J."/>
            <person name="Kumar S."/>
            <person name="Kwok R."/>
            <person name="Lander E."/>
            <person name="Langley C.H."/>
            <person name="Lapoint R."/>
            <person name="Lazzaro B.P."/>
            <person name="Lee S.J."/>
            <person name="Levesque L."/>
            <person name="Li R."/>
            <person name="Lin C.F."/>
            <person name="Lin M.F."/>
            <person name="Lindblad-Toh K."/>
            <person name="Llopart A."/>
            <person name="Long M."/>
            <person name="Low L."/>
            <person name="Lozovsky E."/>
            <person name="Lu J."/>
            <person name="Luo M."/>
            <person name="Machado C.A."/>
            <person name="Makalowski W."/>
            <person name="Marzo M."/>
            <person name="Matsuda M."/>
            <person name="Matzkin L."/>
            <person name="McAllister B."/>
            <person name="McBride C.S."/>
            <person name="McKernan B."/>
            <person name="McKernan K."/>
            <person name="Mendez-Lago M."/>
            <person name="Minx P."/>
            <person name="Mollenhauer M.U."/>
            <person name="Montooth K."/>
            <person name="Mount S.M."/>
            <person name="Mu X."/>
            <person name="Myers E."/>
            <person name="Negre B."/>
            <person name="Newfeld S."/>
            <person name="Nielsen R."/>
            <person name="Noor M.A."/>
            <person name="O'Grady P."/>
            <person name="Pachter L."/>
            <person name="Papaceit M."/>
            <person name="Parisi M.J."/>
            <person name="Parisi M."/>
            <person name="Parts L."/>
            <person name="Pedersen J.S."/>
            <person name="Pesole G."/>
            <person name="Phillippy A.M."/>
            <person name="Ponting C.P."/>
            <person name="Pop M."/>
            <person name="Porcelli D."/>
            <person name="Powell J.R."/>
            <person name="Prohaska S."/>
            <person name="Pruitt K."/>
            <person name="Puig M."/>
            <person name="Quesneville H."/>
            <person name="Ram K.R."/>
            <person name="Rand D."/>
            <person name="Rasmussen M.D."/>
            <person name="Reed L.K."/>
            <person name="Reenan R."/>
            <person name="Reily A."/>
            <person name="Remington K.A."/>
            <person name="Rieger T.T."/>
            <person name="Ritchie M.G."/>
            <person name="Robin C."/>
            <person name="Rogers Y.H."/>
            <person name="Rohde C."/>
            <person name="Rozas J."/>
            <person name="Rubenfield M.J."/>
            <person name="Ruiz A."/>
            <person name="Russo S."/>
            <person name="Salzberg S.L."/>
            <person name="Sanchez-Gracia A."/>
            <person name="Saranga D.J."/>
            <person name="Sato H."/>
            <person name="Schaeffer S.W."/>
            <person name="Schatz M.C."/>
            <person name="Schlenke T."/>
            <person name="Schwartz R."/>
            <person name="Segarra C."/>
            <person name="Singh R.S."/>
            <person name="Sirot L."/>
            <person name="Sirota M."/>
            <person name="Sisneros N.B."/>
            <person name="Smith C.D."/>
            <person name="Smith T.F."/>
            <person name="Spieth J."/>
            <person name="Stage D.E."/>
            <person name="Stark A."/>
            <person name="Stephan W."/>
            <person name="Strausberg R.L."/>
            <person name="Strempel S."/>
            <person name="Sturgill D."/>
            <person name="Sutton G."/>
            <person name="Sutton G.G."/>
            <person name="Tao W."/>
            <person name="Teichmann S."/>
            <person name="Tobari Y.N."/>
            <person name="Tomimura Y."/>
            <person name="Tsolas J.M."/>
            <person name="Valente V.L."/>
            <person name="Venter E."/>
            <person name="Venter J.C."/>
            <person name="Vicario S."/>
            <person name="Vieira F.G."/>
            <person name="Vilella A.J."/>
            <person name="Villasante A."/>
            <person name="Walenz B."/>
            <person name="Wang J."/>
            <person name="Wasserman M."/>
            <person name="Watts T."/>
            <person name="Wilson D."/>
            <person name="Wilson R.K."/>
            <person name="Wing R.A."/>
            <person name="Wolfner M.F."/>
            <person name="Wong A."/>
            <person name="Wong G.K."/>
            <person name="Wu C.I."/>
            <person name="Wu G."/>
            <person name="Yamamoto D."/>
            <person name="Yang H.P."/>
            <person name="Yang S.P."/>
            <person name="Yorke J.A."/>
            <person name="Yoshida K."/>
            <person name="Zdobnov E."/>
            <person name="Zhang P."/>
            <person name="Zhang Y."/>
            <person name="Zimin A.V."/>
            <person name="Baldwin J."/>
            <person name="Abdouelleil A."/>
            <person name="Abdulkadir J."/>
            <person name="Abebe A."/>
            <person name="Abera B."/>
            <person name="Abreu J."/>
            <person name="Acer S.C."/>
            <person name="Aftuck L."/>
            <person name="Alexander A."/>
            <person name="An P."/>
            <person name="Anderson E."/>
            <person name="Anderson S."/>
            <person name="Arachi H."/>
            <person name="Azer M."/>
            <person name="Bachantsang P."/>
            <person name="Barry A."/>
            <person name="Bayul T."/>
            <person name="Berlin A."/>
            <person name="Bessette D."/>
            <person name="Bloom T."/>
            <person name="Blye J."/>
            <person name="Boguslavskiy L."/>
            <person name="Bonnet C."/>
            <person name="Boukhgalter B."/>
            <person name="Bourzgui I."/>
            <person name="Brown A."/>
            <person name="Cahill P."/>
            <person name="Channer S."/>
            <person name="Cheshatsang Y."/>
            <person name="Chuda L."/>
            <person name="Citroen M."/>
            <person name="Collymore A."/>
            <person name="Cooke P."/>
            <person name="Costello M."/>
            <person name="D'Aco K."/>
            <person name="Daza R."/>
            <person name="De Haan G."/>
            <person name="DeGray S."/>
            <person name="DeMaso C."/>
            <person name="Dhargay N."/>
            <person name="Dooley K."/>
            <person name="Dooley E."/>
            <person name="Doricent M."/>
            <person name="Dorje P."/>
            <person name="Dorjee K."/>
            <person name="Dupes A."/>
            <person name="Elong R."/>
            <person name="Falk J."/>
            <person name="Farina A."/>
            <person name="Faro S."/>
            <person name="Ferguson D."/>
            <person name="Fisher S."/>
            <person name="Foley C.D."/>
            <person name="Franke A."/>
            <person name="Friedrich D."/>
            <person name="Gadbois L."/>
            <person name="Gearin G."/>
            <person name="Gearin C.R."/>
            <person name="Giannoukos G."/>
            <person name="Goode T."/>
            <person name="Graham J."/>
            <person name="Grandbois E."/>
            <person name="Grewal S."/>
            <person name="Gyaltsen K."/>
            <person name="Hafez N."/>
            <person name="Hagos B."/>
            <person name="Hall J."/>
            <person name="Henson C."/>
            <person name="Hollinger A."/>
            <person name="Honan T."/>
            <person name="Huard M.D."/>
            <person name="Hughes L."/>
            <person name="Hurhula B."/>
            <person name="Husby M.E."/>
            <person name="Kamat A."/>
            <person name="Kanga B."/>
            <person name="Kashin S."/>
            <person name="Khazanovich D."/>
            <person name="Kisner P."/>
            <person name="Lance K."/>
            <person name="Lara M."/>
            <person name="Lee W."/>
            <person name="Lennon N."/>
            <person name="Letendre F."/>
            <person name="LeVine R."/>
            <person name="Lipovsky A."/>
            <person name="Liu X."/>
            <person name="Liu J."/>
            <person name="Liu S."/>
            <person name="Lokyitsang T."/>
            <person name="Lokyitsang Y."/>
            <person name="Lubonja R."/>
            <person name="Lui A."/>
            <person name="MacDonald P."/>
            <person name="Magnisalis V."/>
            <person name="Maru K."/>
            <person name="Matthews C."/>
            <person name="McCusker W."/>
            <person name="McDonough S."/>
            <person name="Mehta T."/>
            <person name="Meldrim J."/>
            <person name="Meneus L."/>
            <person name="Mihai O."/>
            <person name="Mihalev A."/>
            <person name="Mihova T."/>
            <person name="Mittelman R."/>
            <person name="Mlenga V."/>
            <person name="Montmayeur A."/>
            <person name="Mulrain L."/>
            <person name="Navidi A."/>
            <person name="Naylor J."/>
            <person name="Negash T."/>
            <person name="Nguyen T."/>
            <person name="Nguyen N."/>
            <person name="Nicol R."/>
            <person name="Norbu C."/>
            <person name="Norbu N."/>
            <person name="Novod N."/>
            <person name="O'Neill B."/>
            <person name="Osman S."/>
            <person name="Markiewicz E."/>
            <person name="Oyono O.L."/>
            <person name="Patti C."/>
            <person name="Phunkhang P."/>
            <person name="Pierre F."/>
            <person name="Priest M."/>
            <person name="Raghuraman S."/>
            <person name="Rege F."/>
            <person name="Reyes R."/>
            <person name="Rise C."/>
            <person name="Rogov P."/>
            <person name="Ross K."/>
            <person name="Ryan E."/>
            <person name="Settipalli S."/>
            <person name="Shea T."/>
            <person name="Sherpa N."/>
            <person name="Shi L."/>
            <person name="Shih D."/>
            <person name="Sparrow T."/>
            <person name="Spaulding J."/>
            <person name="Stalker J."/>
            <person name="Stange-Thomann N."/>
            <person name="Stavropoulos S."/>
            <person name="Stone C."/>
            <person name="Strader C."/>
            <person name="Tesfaye S."/>
            <person name="Thomson T."/>
            <person name="Thoulutsang Y."/>
            <person name="Thoulutsang D."/>
            <person name="Topham K."/>
            <person name="Topping I."/>
            <person name="Tsamla T."/>
            <person name="Vassiliev H."/>
            <person name="Vo A."/>
            <person name="Wangchuk T."/>
            <person name="Wangdi T."/>
            <person name="Weiand M."/>
            <person name="Wilkinson J."/>
            <person name="Wilson A."/>
            <person name="Yadav S."/>
            <person name="Young G."/>
            <person name="Yu Q."/>
            <person name="Zembek L."/>
            <person name="Zhong D."/>
            <person name="Zimmer A."/>
            <person name="Zwirko Z."/>
            <person name="Jaffe D.B."/>
            <person name="Alvarez P."/>
            <person name="Brockman W."/>
            <person name="Butler J."/>
            <person name="Chin C."/>
            <person name="Gnerre S."/>
            <person name="Grabherr M."/>
            <person name="Kleber M."/>
            <person name="Mauceli E."/>
            <person name="MacCallum I."/>
        </authorList>
    </citation>
    <scope>NUCLEOTIDE SEQUENCE [LARGE SCALE GENOMIC DNA]</scope>
    <source>
        <strain evidence="9">Tucson 15287-2541.00</strain>
    </source>
</reference>
<evidence type="ECO:0000313" key="9">
    <source>
        <dbReference type="Proteomes" id="UP000001070"/>
    </source>
</evidence>
<dbReference type="KEGG" id="dgr:6565996"/>
<feature type="region of interest" description="Disordered" evidence="6">
    <location>
        <begin position="226"/>
        <end position="247"/>
    </location>
</feature>
<evidence type="ECO:0000256" key="4">
    <source>
        <dbReference type="ARBA" id="ARBA00022833"/>
    </source>
</evidence>
<dbReference type="PROSITE" id="PS50157">
    <property type="entry name" value="ZINC_FINGER_C2H2_2"/>
    <property type="match status" value="8"/>
</dbReference>
<evidence type="ECO:0000313" key="8">
    <source>
        <dbReference type="EMBL" id="EDV92342.1"/>
    </source>
</evidence>
<keyword evidence="3 5" id="KW-0863">Zinc-finger</keyword>
<feature type="domain" description="C2H2-type" evidence="7">
    <location>
        <begin position="445"/>
        <end position="472"/>
    </location>
</feature>
<dbReference type="FunCoup" id="B4JNP9">
    <property type="interactions" value="186"/>
</dbReference>
<name>B4JNP9_DROGR</name>
<dbReference type="GO" id="GO:0000978">
    <property type="term" value="F:RNA polymerase II cis-regulatory region sequence-specific DNA binding"/>
    <property type="evidence" value="ECO:0007669"/>
    <property type="project" value="TreeGrafter"/>
</dbReference>
<dbReference type="AlphaFoldDB" id="B4JNP9"/>
<keyword evidence="4" id="KW-0862">Zinc</keyword>
<accession>B4JNP9</accession>
<evidence type="ECO:0000256" key="2">
    <source>
        <dbReference type="ARBA" id="ARBA00022737"/>
    </source>
</evidence>
<dbReference type="SMART" id="SM00355">
    <property type="entry name" value="ZnF_C2H2"/>
    <property type="match status" value="8"/>
</dbReference>
<dbReference type="Pfam" id="PF00096">
    <property type="entry name" value="zf-C2H2"/>
    <property type="match status" value="5"/>
</dbReference>
<dbReference type="OMA" id="CEATFYT"/>
<dbReference type="eggNOG" id="KOG1721">
    <property type="taxonomic scope" value="Eukaryota"/>
</dbReference>
<protein>
    <submittedName>
        <fullName evidence="8">GH24100</fullName>
    </submittedName>
</protein>
<feature type="region of interest" description="Disordered" evidence="6">
    <location>
        <begin position="499"/>
        <end position="518"/>
    </location>
</feature>
<keyword evidence="9" id="KW-1185">Reference proteome</keyword>
<dbReference type="SMR" id="B4JNP9"/>
<dbReference type="FunFam" id="3.30.160.60:FF:003129">
    <property type="entry name" value="FI23536p1"/>
    <property type="match status" value="1"/>
</dbReference>
<feature type="region of interest" description="Disordered" evidence="6">
    <location>
        <begin position="127"/>
        <end position="149"/>
    </location>
</feature>
<dbReference type="PROSITE" id="PS00028">
    <property type="entry name" value="ZINC_FINGER_C2H2_1"/>
    <property type="match status" value="8"/>
</dbReference>
<evidence type="ECO:0000256" key="3">
    <source>
        <dbReference type="ARBA" id="ARBA00022771"/>
    </source>
</evidence>
<dbReference type="GO" id="GO:0000981">
    <property type="term" value="F:DNA-binding transcription factor activity, RNA polymerase II-specific"/>
    <property type="evidence" value="ECO:0007669"/>
    <property type="project" value="TreeGrafter"/>
</dbReference>
<feature type="domain" description="C2H2-type" evidence="7">
    <location>
        <begin position="214"/>
        <end position="242"/>
    </location>
</feature>
<dbReference type="PANTHER" id="PTHR23235:SF120">
    <property type="entry name" value="KRUPPEL-LIKE FACTOR 15"/>
    <property type="match status" value="1"/>
</dbReference>
<keyword evidence="2" id="KW-0677">Repeat</keyword>
<feature type="domain" description="C2H2-type" evidence="7">
    <location>
        <begin position="417"/>
        <end position="444"/>
    </location>
</feature>
<dbReference type="OrthoDB" id="6077919at2759"/>
<dbReference type="Pfam" id="PF13912">
    <property type="entry name" value="zf-C2H2_6"/>
    <property type="match status" value="3"/>
</dbReference>
<dbReference type="Proteomes" id="UP000001070">
    <property type="component" value="Unassembled WGS sequence"/>
</dbReference>
<feature type="compositionally biased region" description="Basic residues" evidence="6">
    <location>
        <begin position="229"/>
        <end position="247"/>
    </location>
</feature>
<proteinExistence type="predicted"/>
<dbReference type="FunFam" id="3.30.160.60:FF:003394">
    <property type="entry name" value="CG18262-like protein"/>
    <property type="match status" value="1"/>
</dbReference>
<evidence type="ECO:0000256" key="6">
    <source>
        <dbReference type="SAM" id="MobiDB-lite"/>
    </source>
</evidence>
<organism evidence="9">
    <name type="scientific">Drosophila grimshawi</name>
    <name type="common">Hawaiian fruit fly</name>
    <name type="synonym">Idiomyia grimshawi</name>
    <dbReference type="NCBI Taxonomy" id="7222"/>
    <lineage>
        <taxon>Eukaryota</taxon>
        <taxon>Metazoa</taxon>
        <taxon>Ecdysozoa</taxon>
        <taxon>Arthropoda</taxon>
        <taxon>Hexapoda</taxon>
        <taxon>Insecta</taxon>
        <taxon>Pterygota</taxon>
        <taxon>Neoptera</taxon>
        <taxon>Endopterygota</taxon>
        <taxon>Diptera</taxon>
        <taxon>Brachycera</taxon>
        <taxon>Muscomorpha</taxon>
        <taxon>Ephydroidea</taxon>
        <taxon>Drosophilidae</taxon>
        <taxon>Drosophila</taxon>
        <taxon>Hawaiian Drosophila</taxon>
    </lineage>
</organism>
<keyword evidence="1" id="KW-0479">Metal-binding</keyword>
<evidence type="ECO:0000256" key="5">
    <source>
        <dbReference type="PROSITE-ProRule" id="PRU00042"/>
    </source>
</evidence>
<dbReference type="EMBL" id="CH916371">
    <property type="protein sequence ID" value="EDV92342.1"/>
    <property type="molecule type" value="Genomic_DNA"/>
</dbReference>
<dbReference type="PANTHER" id="PTHR23235">
    <property type="entry name" value="KRUEPPEL-LIKE TRANSCRIPTION FACTOR"/>
    <property type="match status" value="1"/>
</dbReference>
<dbReference type="InterPro" id="IPR036236">
    <property type="entry name" value="Znf_C2H2_sf"/>
</dbReference>
<dbReference type="InParanoid" id="B4JNP9"/>
<dbReference type="Gene3D" id="3.30.160.60">
    <property type="entry name" value="Classic Zinc Finger"/>
    <property type="match status" value="7"/>
</dbReference>
<dbReference type="GO" id="GO:0008270">
    <property type="term" value="F:zinc ion binding"/>
    <property type="evidence" value="ECO:0007669"/>
    <property type="project" value="UniProtKB-KW"/>
</dbReference>
<dbReference type="HOGENOM" id="CLU_043590_0_0_1"/>
<sequence>MIKLQPPTRDCGRTYFNFRCGEVLCLGPTSYDVCCALCGQRLPFDGFPQHFRLEHLTETKIEDCKLFNGQDAEEQQLEAPVLEVDVEPLAIKFEDDPIAHDEAAHESNEHDYVDLALIALLDEEHQTDKDANNAAPSTAPAEDSNDDNRTIATRRQQRKAALKNVLVQRSETLLDWMAAAATVDGSDAQCLEVNGDSATDANDEEEDDTRDMLFRCDQCERAYNTKRSLQSHRRSKHNVRKPTKSAQHRIATDLPIMPSPGGSVRRRQSKGPAKIYKCDESECNQTFRTERDLRGHRWKHTGIFCDICGKPFTQSGNMMRHRQRHSGIKPYKCQEADCEATFYTQKELTSHNICHTGRMPCICEVCGRPCRDRGVLTAHMRRHTGERPAKCEVCGKAFYSFHDLNVHAVSHTNLRPFVCDVCGSTFQRKKALRVHKLLHSEQRKYSCKLCNKSFAQSGGLNAHMRTHESNRANRSKGIAKADTITTTSTVQLEIPIEVDDDVNNDDDDVDDNDDIDDDDDEMVQEAVTIELIQEENASHVEVVTVAAAGSWHQT</sequence>
<feature type="domain" description="C2H2-type" evidence="7">
    <location>
        <begin position="361"/>
        <end position="388"/>
    </location>
</feature>
<feature type="domain" description="C2H2-type" evidence="7">
    <location>
        <begin position="303"/>
        <end position="330"/>
    </location>
</feature>
<gene>
    <name evidence="8" type="primary">Dgri\GH24100</name>
    <name evidence="8" type="ORF">Dgri_GH24100</name>
</gene>
<dbReference type="InterPro" id="IPR013087">
    <property type="entry name" value="Znf_C2H2_type"/>
</dbReference>
<feature type="domain" description="C2H2-type" evidence="7">
    <location>
        <begin position="331"/>
        <end position="360"/>
    </location>
</feature>
<feature type="domain" description="C2H2-type" evidence="7">
    <location>
        <begin position="276"/>
        <end position="302"/>
    </location>
</feature>
<dbReference type="FunFam" id="3.30.160.60:FF:000110">
    <property type="entry name" value="Zinc finger protein-like"/>
    <property type="match status" value="1"/>
</dbReference>